<feature type="compositionally biased region" description="Polar residues" evidence="1">
    <location>
        <begin position="38"/>
        <end position="60"/>
    </location>
</feature>
<feature type="non-terminal residue" evidence="2">
    <location>
        <position position="1"/>
    </location>
</feature>
<comment type="caution">
    <text evidence="2">The sequence shown here is derived from an EMBL/GenBank/DDBJ whole genome shotgun (WGS) entry which is preliminary data.</text>
</comment>
<feature type="compositionally biased region" description="Low complexity" evidence="1">
    <location>
        <begin position="108"/>
        <end position="124"/>
    </location>
</feature>
<reference evidence="2" key="1">
    <citation type="submission" date="2021-02" db="EMBL/GenBank/DDBJ databases">
        <authorList>
            <person name="Dougan E. K."/>
            <person name="Rhodes N."/>
            <person name="Thang M."/>
            <person name="Chan C."/>
        </authorList>
    </citation>
    <scope>NUCLEOTIDE SEQUENCE</scope>
</reference>
<dbReference type="EMBL" id="CAJNNV010027692">
    <property type="protein sequence ID" value="CAE8621275.1"/>
    <property type="molecule type" value="Genomic_DNA"/>
</dbReference>
<organism evidence="2 3">
    <name type="scientific">Polarella glacialis</name>
    <name type="common">Dinoflagellate</name>
    <dbReference type="NCBI Taxonomy" id="89957"/>
    <lineage>
        <taxon>Eukaryota</taxon>
        <taxon>Sar</taxon>
        <taxon>Alveolata</taxon>
        <taxon>Dinophyceae</taxon>
        <taxon>Suessiales</taxon>
        <taxon>Suessiaceae</taxon>
        <taxon>Polarella</taxon>
    </lineage>
</organism>
<keyword evidence="3" id="KW-1185">Reference proteome</keyword>
<sequence length="352" mass="38331">PNFMVGFRGEVISKTGVDTSASARLSRIVRATTSLLSFTNSGGESRTSSQESRPASNNSDPELGAVRTSESPSRGSRNRQPDGEDWRIVRRMQGGHLYIRTDDFGVVSSSSSSNISSEASSISSKLREEPSKESLHLELAKMRQKVERRNDLAAGDLFFPESVVRLKTSRRAHLGSNAGSKNGGLRLLRVSSEPDLSAGMVAGATAEDVVWVGRALVATRWWLKPPPSSTALRMLLENDDPLNAQLYGTGSYKSVEAFYQEIVSQSSVLARSSRGGLQRFCRPVVLQLRYRGHVLMRIAEINDGAAAPVEKITFAAISANMGERWRDAVERVVRTELCIKSGITDALTSSAQ</sequence>
<feature type="non-terminal residue" evidence="2">
    <location>
        <position position="352"/>
    </location>
</feature>
<accession>A0A813G8T3</accession>
<gene>
    <name evidence="2" type="ORF">PGLA1383_LOCUS38795</name>
</gene>
<evidence type="ECO:0000313" key="2">
    <source>
        <dbReference type="EMBL" id="CAE8621275.1"/>
    </source>
</evidence>
<feature type="compositionally biased region" description="Basic and acidic residues" evidence="1">
    <location>
        <begin position="79"/>
        <end position="88"/>
    </location>
</feature>
<feature type="region of interest" description="Disordered" evidence="1">
    <location>
        <begin position="107"/>
        <end position="127"/>
    </location>
</feature>
<protein>
    <submittedName>
        <fullName evidence="2">Uncharacterized protein</fullName>
    </submittedName>
</protein>
<dbReference type="AlphaFoldDB" id="A0A813G8T3"/>
<evidence type="ECO:0000313" key="3">
    <source>
        <dbReference type="Proteomes" id="UP000654075"/>
    </source>
</evidence>
<proteinExistence type="predicted"/>
<evidence type="ECO:0000256" key="1">
    <source>
        <dbReference type="SAM" id="MobiDB-lite"/>
    </source>
</evidence>
<name>A0A813G8T3_POLGL</name>
<dbReference type="Proteomes" id="UP000654075">
    <property type="component" value="Unassembled WGS sequence"/>
</dbReference>
<feature type="region of interest" description="Disordered" evidence="1">
    <location>
        <begin position="38"/>
        <end position="88"/>
    </location>
</feature>